<keyword evidence="2" id="KW-0812">Transmembrane</keyword>
<name>A0AAV1CJ18_OLDCO</name>
<dbReference type="EMBL" id="OX459119">
    <property type="protein sequence ID" value="CAI9095669.1"/>
    <property type="molecule type" value="Genomic_DNA"/>
</dbReference>
<feature type="region of interest" description="Disordered" evidence="1">
    <location>
        <begin position="101"/>
        <end position="139"/>
    </location>
</feature>
<dbReference type="Proteomes" id="UP001161247">
    <property type="component" value="Chromosome 2"/>
</dbReference>
<keyword evidence="2" id="KW-0472">Membrane</keyword>
<gene>
    <name evidence="3" type="ORF">OLC1_LOCUS6589</name>
</gene>
<proteinExistence type="predicted"/>
<evidence type="ECO:0000313" key="3">
    <source>
        <dbReference type="EMBL" id="CAI9095669.1"/>
    </source>
</evidence>
<dbReference type="AlphaFoldDB" id="A0AAV1CJ18"/>
<keyword evidence="2" id="KW-1133">Transmembrane helix</keyword>
<dbReference type="PANTHER" id="PTHR34189:SF13">
    <property type="entry name" value="TRANSMEMBRANE PROTEIN"/>
    <property type="match status" value="1"/>
</dbReference>
<feature type="compositionally biased region" description="Polar residues" evidence="1">
    <location>
        <begin position="103"/>
        <end position="116"/>
    </location>
</feature>
<organism evidence="3 4">
    <name type="scientific">Oldenlandia corymbosa var. corymbosa</name>
    <dbReference type="NCBI Taxonomy" id="529605"/>
    <lineage>
        <taxon>Eukaryota</taxon>
        <taxon>Viridiplantae</taxon>
        <taxon>Streptophyta</taxon>
        <taxon>Embryophyta</taxon>
        <taxon>Tracheophyta</taxon>
        <taxon>Spermatophyta</taxon>
        <taxon>Magnoliopsida</taxon>
        <taxon>eudicotyledons</taxon>
        <taxon>Gunneridae</taxon>
        <taxon>Pentapetalae</taxon>
        <taxon>asterids</taxon>
        <taxon>lamiids</taxon>
        <taxon>Gentianales</taxon>
        <taxon>Rubiaceae</taxon>
        <taxon>Rubioideae</taxon>
        <taxon>Spermacoceae</taxon>
        <taxon>Hedyotis-Oldenlandia complex</taxon>
        <taxon>Oldenlandia</taxon>
    </lineage>
</organism>
<reference evidence="3" key="1">
    <citation type="submission" date="2023-03" db="EMBL/GenBank/DDBJ databases">
        <authorList>
            <person name="Julca I."/>
        </authorList>
    </citation>
    <scope>NUCLEOTIDE SEQUENCE</scope>
</reference>
<evidence type="ECO:0000256" key="1">
    <source>
        <dbReference type="SAM" id="MobiDB-lite"/>
    </source>
</evidence>
<accession>A0AAV1CJ18</accession>
<protein>
    <submittedName>
        <fullName evidence="3">OLC1v1031664C1</fullName>
    </submittedName>
</protein>
<dbReference type="PANTHER" id="PTHR34189">
    <property type="entry name" value="TRANSMEMBRANE PROTEIN"/>
    <property type="match status" value="1"/>
</dbReference>
<evidence type="ECO:0000313" key="4">
    <source>
        <dbReference type="Proteomes" id="UP001161247"/>
    </source>
</evidence>
<evidence type="ECO:0000256" key="2">
    <source>
        <dbReference type="SAM" id="Phobius"/>
    </source>
</evidence>
<feature type="transmembrane region" description="Helical" evidence="2">
    <location>
        <begin position="64"/>
        <end position="83"/>
    </location>
</feature>
<keyword evidence="4" id="KW-1185">Reference proteome</keyword>
<sequence length="139" mass="14986">MYRTSSTTRFSDEFFPAGTNSAAAAAMSSPATTAATSDLDHLPTYNPLSHVAKKEKHRFRSAENAIHLIPLLLVFCAIVLWFFSSPVDMVNESGSLVARVGGSLTNAGGDTNSSWESDSEKEDVDAVNQSTDLDQKSIR</sequence>